<dbReference type="EMBL" id="DWVS01000124">
    <property type="protein sequence ID" value="HJC87350.1"/>
    <property type="molecule type" value="Genomic_DNA"/>
</dbReference>
<feature type="transmembrane region" description="Helical" evidence="1">
    <location>
        <begin position="65"/>
        <end position="84"/>
    </location>
</feature>
<keyword evidence="1" id="KW-0472">Membrane</keyword>
<proteinExistence type="predicted"/>
<reference evidence="2" key="1">
    <citation type="journal article" date="2021" name="PeerJ">
        <title>Extensive microbial diversity within the chicken gut microbiome revealed by metagenomics and culture.</title>
        <authorList>
            <person name="Gilroy R."/>
            <person name="Ravi A."/>
            <person name="Getino M."/>
            <person name="Pursley I."/>
            <person name="Horton D.L."/>
            <person name="Alikhan N.F."/>
            <person name="Baker D."/>
            <person name="Gharbi K."/>
            <person name="Hall N."/>
            <person name="Watson M."/>
            <person name="Adriaenssens E.M."/>
            <person name="Foster-Nyarko E."/>
            <person name="Jarju S."/>
            <person name="Secka A."/>
            <person name="Antonio M."/>
            <person name="Oren A."/>
            <person name="Chaudhuri R.R."/>
            <person name="La Ragione R."/>
            <person name="Hildebrand F."/>
            <person name="Pallen M.J."/>
        </authorList>
    </citation>
    <scope>NUCLEOTIDE SEQUENCE</scope>
    <source>
        <strain evidence="2">ChiBcec1-1630</strain>
    </source>
</reference>
<dbReference type="Proteomes" id="UP000823922">
    <property type="component" value="Unassembled WGS sequence"/>
</dbReference>
<keyword evidence="1" id="KW-1133">Transmembrane helix</keyword>
<feature type="transmembrane region" description="Helical" evidence="1">
    <location>
        <begin position="104"/>
        <end position="125"/>
    </location>
</feature>
<evidence type="ECO:0000313" key="2">
    <source>
        <dbReference type="EMBL" id="HJC87350.1"/>
    </source>
</evidence>
<sequence length="431" mass="49762">METEKDKKKRFYLKWPWNVVVYIFLVVLLRIFAIPFILLIMWWNKKQQPDGPEEGYCLQKTRRRLIGLIPAAFCLLFGGLSLGFFYMGHTLPEEAERLNEEMRIFYYLSPFLGAGLLALGIFLAWQSLRDALCPEKSGLAKSIRIQLPYPEEAPPVRKLFAMVDQDIKENGVWFGHMAVGREWVLGDEASRIPRIRGIFGRDEVRSSGSGNNRRVSRILEVWILDDRQRRQVTSLKSPKELQGALECLRQRAPAAIFGTYGSMEYDKAAYANADEWQFMELEYRKKKAQLEEQEDLMQKQQAQNQVLTFPDGSVTSRITGDGLEELLRRCRKEGETRPFQLVPGIPFRREKDTFSRLVCFPGGEQEPARLFLEEFSGTPGVPGKYGWTSSVPLWNAETILRGWLRGEVPSTAGWVLMERTDHGWQQALERR</sequence>
<protein>
    <submittedName>
        <fullName evidence="2">Uncharacterized protein</fullName>
    </submittedName>
</protein>
<evidence type="ECO:0000313" key="3">
    <source>
        <dbReference type="Proteomes" id="UP000823922"/>
    </source>
</evidence>
<gene>
    <name evidence="2" type="ORF">H9926_04960</name>
</gene>
<accession>A0A9D2QGT4</accession>
<dbReference type="AlphaFoldDB" id="A0A9D2QGT4"/>
<feature type="transmembrane region" description="Helical" evidence="1">
    <location>
        <begin position="20"/>
        <end position="44"/>
    </location>
</feature>
<evidence type="ECO:0000256" key="1">
    <source>
        <dbReference type="SAM" id="Phobius"/>
    </source>
</evidence>
<reference evidence="2" key="2">
    <citation type="submission" date="2021-04" db="EMBL/GenBank/DDBJ databases">
        <authorList>
            <person name="Gilroy R."/>
        </authorList>
    </citation>
    <scope>NUCLEOTIDE SEQUENCE</scope>
    <source>
        <strain evidence="2">ChiBcec1-1630</strain>
    </source>
</reference>
<organism evidence="2 3">
    <name type="scientific">Candidatus Eisenbergiella intestinigallinarum</name>
    <dbReference type="NCBI Taxonomy" id="2838549"/>
    <lineage>
        <taxon>Bacteria</taxon>
        <taxon>Bacillati</taxon>
        <taxon>Bacillota</taxon>
        <taxon>Clostridia</taxon>
        <taxon>Lachnospirales</taxon>
        <taxon>Lachnospiraceae</taxon>
        <taxon>Eisenbergiella</taxon>
    </lineage>
</organism>
<name>A0A9D2QGT4_9FIRM</name>
<keyword evidence="1" id="KW-0812">Transmembrane</keyword>
<comment type="caution">
    <text evidence="2">The sequence shown here is derived from an EMBL/GenBank/DDBJ whole genome shotgun (WGS) entry which is preliminary data.</text>
</comment>